<keyword evidence="1" id="KW-1133">Transmembrane helix</keyword>
<dbReference type="Proteomes" id="UP000005439">
    <property type="component" value="Chromosome"/>
</dbReference>
<keyword evidence="1" id="KW-0472">Membrane</keyword>
<protein>
    <submittedName>
        <fullName evidence="2">Uncharacterized protein</fullName>
    </submittedName>
</protein>
<sequence length="58" mass="6906">MVQVERLDSATEIVTDPRFGPPQPSELDMMHRQSEWNFFFLVFAMGLIFNLFLTRSRR</sequence>
<reference evidence="3" key="1">
    <citation type="submission" date="2011-12" db="EMBL/GenBank/DDBJ databases">
        <title>The complete genome of chromosome of Sulfobacillus acidophilus DSM 10332.</title>
        <authorList>
            <person name="Lucas S."/>
            <person name="Han J."/>
            <person name="Lapidus A."/>
            <person name="Bruce D."/>
            <person name="Goodwin L."/>
            <person name="Pitluck S."/>
            <person name="Peters L."/>
            <person name="Kyrpides N."/>
            <person name="Mavromatis K."/>
            <person name="Ivanova N."/>
            <person name="Mikhailova N."/>
            <person name="Chertkov O."/>
            <person name="Saunders E."/>
            <person name="Detter J.C."/>
            <person name="Tapia R."/>
            <person name="Han C."/>
            <person name="Land M."/>
            <person name="Hauser L."/>
            <person name="Markowitz V."/>
            <person name="Cheng J.-F."/>
            <person name="Hugenholtz P."/>
            <person name="Woyke T."/>
            <person name="Wu D."/>
            <person name="Pukall R."/>
            <person name="Gehrich-Schroeter G."/>
            <person name="Schneider S."/>
            <person name="Klenk H.-P."/>
            <person name="Eisen J.A."/>
        </authorList>
    </citation>
    <scope>NUCLEOTIDE SEQUENCE [LARGE SCALE GENOMIC DNA]</scope>
    <source>
        <strain evidence="3">ATCC 700253 / DSM 10332 / NAL</strain>
    </source>
</reference>
<dbReference type="KEGG" id="sap:Sulac_0545"/>
<accession>G8TZB6</accession>
<evidence type="ECO:0000313" key="3">
    <source>
        <dbReference type="Proteomes" id="UP000005439"/>
    </source>
</evidence>
<proteinExistence type="predicted"/>
<keyword evidence="3" id="KW-1185">Reference proteome</keyword>
<dbReference type="EMBL" id="CP003179">
    <property type="protein sequence ID" value="AEW04085.1"/>
    <property type="molecule type" value="Genomic_DNA"/>
</dbReference>
<feature type="transmembrane region" description="Helical" evidence="1">
    <location>
        <begin position="36"/>
        <end position="53"/>
    </location>
</feature>
<organism evidence="2 3">
    <name type="scientific">Sulfobacillus acidophilus (strain ATCC 700253 / DSM 10332 / NAL)</name>
    <dbReference type="NCBI Taxonomy" id="679936"/>
    <lineage>
        <taxon>Bacteria</taxon>
        <taxon>Bacillati</taxon>
        <taxon>Bacillota</taxon>
        <taxon>Clostridia</taxon>
        <taxon>Eubacteriales</taxon>
        <taxon>Clostridiales Family XVII. Incertae Sedis</taxon>
        <taxon>Sulfobacillus</taxon>
    </lineage>
</organism>
<evidence type="ECO:0000313" key="2">
    <source>
        <dbReference type="EMBL" id="AEW04085.1"/>
    </source>
</evidence>
<dbReference type="HOGENOM" id="CLU_2977576_0_0_9"/>
<evidence type="ECO:0000256" key="1">
    <source>
        <dbReference type="SAM" id="Phobius"/>
    </source>
</evidence>
<name>G8TZB6_SULAD</name>
<keyword evidence="1" id="KW-0812">Transmembrane</keyword>
<gene>
    <name evidence="2" type="ordered locus">Sulac_0545</name>
</gene>
<reference evidence="2 3" key="2">
    <citation type="journal article" date="2012" name="Stand. Genomic Sci.">
        <title>Complete genome sequence of the moderately thermophilic mineral-sulfide-oxidizing firmicute Sulfobacillus acidophilus type strain (NAL(T)).</title>
        <authorList>
            <person name="Anderson I."/>
            <person name="Chertkov O."/>
            <person name="Chen A."/>
            <person name="Saunders E."/>
            <person name="Lapidus A."/>
            <person name="Nolan M."/>
            <person name="Lucas S."/>
            <person name="Hammon N."/>
            <person name="Deshpande S."/>
            <person name="Cheng J.F."/>
            <person name="Han C."/>
            <person name="Tapia R."/>
            <person name="Goodwin L.A."/>
            <person name="Pitluck S."/>
            <person name="Liolios K."/>
            <person name="Pagani I."/>
            <person name="Ivanova N."/>
            <person name="Mikhailova N."/>
            <person name="Pati A."/>
            <person name="Palaniappan K."/>
            <person name="Land M."/>
            <person name="Pan C."/>
            <person name="Rohde M."/>
            <person name="Pukall R."/>
            <person name="Goker M."/>
            <person name="Detter J.C."/>
            <person name="Woyke T."/>
            <person name="Bristow J."/>
            <person name="Eisen J.A."/>
            <person name="Markowitz V."/>
            <person name="Hugenholtz P."/>
            <person name="Kyrpides N.C."/>
            <person name="Klenk H.P."/>
            <person name="Mavromatis K."/>
        </authorList>
    </citation>
    <scope>NUCLEOTIDE SEQUENCE [LARGE SCALE GENOMIC DNA]</scope>
    <source>
        <strain evidence="3">ATCC 700253 / DSM 10332 / NAL</strain>
    </source>
</reference>
<dbReference type="AlphaFoldDB" id="G8TZB6"/>